<protein>
    <recommendedName>
        <fullName evidence="3">Amino acid synthesis</fullName>
    </recommendedName>
</protein>
<accession>A0A916SCU9</accession>
<sequence length="223" mass="23722">MLNESDGRTEMIEIRRIFTHVEQIRHEFGPVAPVPLLRGAIGVVLTNPFAGRYEPEILPMMAALDPVGLTMARKLLAAMDVSTERIEGYGKGAIIGAAGELEHGALWHVPGGYAMRELLGWKGDAAAYAKGQGEEKSVRPGNALSIVPSTKKVGGPGAALDVPMTNINAVYVRSHFDAIEVRVPGAPRADEIVFILAMSTGPRIHARVGGLAAGAISKWDGLR</sequence>
<dbReference type="InterPro" id="IPR035936">
    <property type="entry name" value="BB2672"/>
</dbReference>
<evidence type="ECO:0008006" key="3">
    <source>
        <dbReference type="Google" id="ProtNLM"/>
    </source>
</evidence>
<dbReference type="SUPFAM" id="SSF160519">
    <property type="entry name" value="BB2672-like"/>
    <property type="match status" value="1"/>
</dbReference>
<reference evidence="1" key="1">
    <citation type="journal article" date="2014" name="Int. J. Syst. Evol. Microbiol.">
        <title>Complete genome sequence of Corynebacterium casei LMG S-19264T (=DSM 44701T), isolated from a smear-ripened cheese.</title>
        <authorList>
            <consortium name="US DOE Joint Genome Institute (JGI-PGF)"/>
            <person name="Walter F."/>
            <person name="Albersmeier A."/>
            <person name="Kalinowski J."/>
            <person name="Ruckert C."/>
        </authorList>
    </citation>
    <scope>NUCLEOTIDE SEQUENCE</scope>
    <source>
        <strain evidence="1">CGMCC 1.15322</strain>
    </source>
</reference>
<comment type="caution">
    <text evidence="1">The sequence shown here is derived from an EMBL/GenBank/DDBJ whole genome shotgun (WGS) entry which is preliminary data.</text>
</comment>
<reference evidence="1" key="2">
    <citation type="submission" date="2020-09" db="EMBL/GenBank/DDBJ databases">
        <authorList>
            <person name="Sun Q."/>
            <person name="Zhou Y."/>
        </authorList>
    </citation>
    <scope>NUCLEOTIDE SEQUENCE</scope>
    <source>
        <strain evidence="1">CGMCC 1.15322</strain>
    </source>
</reference>
<organism evidence="1 2">
    <name type="scientific">Polaromonas eurypsychrophila</name>
    <dbReference type="NCBI Taxonomy" id="1614635"/>
    <lineage>
        <taxon>Bacteria</taxon>
        <taxon>Pseudomonadati</taxon>
        <taxon>Pseudomonadota</taxon>
        <taxon>Betaproteobacteria</taxon>
        <taxon>Burkholderiales</taxon>
        <taxon>Comamonadaceae</taxon>
        <taxon>Polaromonas</taxon>
    </lineage>
</organism>
<gene>
    <name evidence="1" type="ORF">GCM10011496_10670</name>
</gene>
<dbReference type="InterPro" id="IPR009569">
    <property type="entry name" value="AA_synth_put"/>
</dbReference>
<dbReference type="Gene3D" id="3.30.1330.110">
    <property type="entry name" value="BB2672"/>
    <property type="match status" value="1"/>
</dbReference>
<dbReference type="Pfam" id="PF06684">
    <property type="entry name" value="AA_synth"/>
    <property type="match status" value="1"/>
</dbReference>
<name>A0A916SCU9_9BURK</name>
<evidence type="ECO:0000313" key="1">
    <source>
        <dbReference type="EMBL" id="GGA91611.1"/>
    </source>
</evidence>
<dbReference type="EMBL" id="BMIG01000003">
    <property type="protein sequence ID" value="GGA91611.1"/>
    <property type="molecule type" value="Genomic_DNA"/>
</dbReference>
<dbReference type="Proteomes" id="UP000620596">
    <property type="component" value="Unassembled WGS sequence"/>
</dbReference>
<keyword evidence="2" id="KW-1185">Reference proteome</keyword>
<dbReference type="AlphaFoldDB" id="A0A916SCU9"/>
<proteinExistence type="predicted"/>
<evidence type="ECO:0000313" key="2">
    <source>
        <dbReference type="Proteomes" id="UP000620596"/>
    </source>
</evidence>